<dbReference type="Proteomes" id="UP000005615">
    <property type="component" value="Unassembled WGS sequence"/>
</dbReference>
<dbReference type="InterPro" id="IPR050921">
    <property type="entry name" value="T4SS_GSP_E_ATPase"/>
</dbReference>
<dbReference type="InterPro" id="IPR006321">
    <property type="entry name" value="PilT/PilU"/>
</dbReference>
<comment type="similarity">
    <text evidence="1">Belongs to the GSP E family.</text>
</comment>
<dbReference type="CDD" id="cd01131">
    <property type="entry name" value="PilT"/>
    <property type="match status" value="1"/>
</dbReference>
<proteinExistence type="inferred from homology"/>
<dbReference type="InterPro" id="IPR001482">
    <property type="entry name" value="T2SS/T4SS_dom"/>
</dbReference>
<dbReference type="OrthoDB" id="9804785at2"/>
<dbReference type="InterPro" id="IPR027417">
    <property type="entry name" value="P-loop_NTPase"/>
</dbReference>
<protein>
    <submittedName>
        <fullName evidence="2">Twitching motility protein PilT</fullName>
    </submittedName>
</protein>
<dbReference type="eggNOG" id="COG5008">
    <property type="taxonomic scope" value="Bacteria"/>
</dbReference>
<comment type="caution">
    <text evidence="2">The sequence shown here is derived from an EMBL/GenBank/DDBJ whole genome shotgun (WGS) entry which is preliminary data.</text>
</comment>
<dbReference type="Gene3D" id="3.30.450.90">
    <property type="match status" value="1"/>
</dbReference>
<dbReference type="Pfam" id="PF00437">
    <property type="entry name" value="T2SSE"/>
    <property type="match status" value="1"/>
</dbReference>
<dbReference type="GO" id="GO:0005524">
    <property type="term" value="F:ATP binding"/>
    <property type="evidence" value="ECO:0007669"/>
    <property type="project" value="InterPro"/>
</dbReference>
<dbReference type="AlphaFoldDB" id="F3L4U6"/>
<dbReference type="PROSITE" id="PS00662">
    <property type="entry name" value="T2SP_E"/>
    <property type="match status" value="1"/>
</dbReference>
<dbReference type="Gene3D" id="3.40.50.300">
    <property type="entry name" value="P-loop containing nucleotide triphosphate hydrolases"/>
    <property type="match status" value="1"/>
</dbReference>
<evidence type="ECO:0000313" key="2">
    <source>
        <dbReference type="EMBL" id="EGG28638.1"/>
    </source>
</evidence>
<organism evidence="2 3">
    <name type="scientific">Aequoribacter fuscus</name>
    <dbReference type="NCBI Taxonomy" id="2518989"/>
    <lineage>
        <taxon>Bacteria</taxon>
        <taxon>Pseudomonadati</taxon>
        <taxon>Pseudomonadota</taxon>
        <taxon>Gammaproteobacteria</taxon>
        <taxon>Cellvibrionales</taxon>
        <taxon>Halieaceae</taxon>
        <taxon>Aequoribacter</taxon>
    </lineage>
</organism>
<sequence>MSRIQEWLKTLARDKGSDLYLSTGAPPCAKFQGKLKPIANEVLKPGEIRAIAYELMDDTQIADFERELEMNLATSIAGYGRFRVNIFIQRSEVSIVARNIVAEIPNWQDLRLPEIMLDVIMRKRGLVLFVGGTGSGKSTSLAALIDYRNSNSNGHIVTVEDPVEYVHRHKKCIVNQREVGVDTRSWHNALKNTLRQAPDVILIGEIRDRETMEHALAFAETGHLCLSTLHANNANQALDRIVNFFPEERRPQLMMDLSQNLQAFVSQRLIPTVDNKRVAAIEVLLGTPLVSDIILRGQFDGLKEVMEKSENLGMKTFDQACFELYQEGLISEEEALRNADSANNVRLKIKFAGSTVGGDFEDEDDLGLSLDGEDF</sequence>
<dbReference type="PANTHER" id="PTHR30486">
    <property type="entry name" value="TWITCHING MOTILITY PROTEIN PILT"/>
    <property type="match status" value="1"/>
</dbReference>
<dbReference type="PANTHER" id="PTHR30486:SF12">
    <property type="entry name" value="TYPE IV PILUS ATPASE PILU"/>
    <property type="match status" value="1"/>
</dbReference>
<reference evidence="2 3" key="1">
    <citation type="journal article" date="2011" name="J. Bacteriol.">
        <title>Genome sequence of strain IMCC3088, a proteorhodopsin-containing marine bacterium belonging to the OM60/NOR5 clade.</title>
        <authorList>
            <person name="Jang Y."/>
            <person name="Oh H.M."/>
            <person name="Kang I."/>
            <person name="Lee K."/>
            <person name="Yang S.J."/>
            <person name="Cho J.C."/>
        </authorList>
    </citation>
    <scope>NUCLEOTIDE SEQUENCE [LARGE SCALE GENOMIC DNA]</scope>
    <source>
        <strain evidence="2 3">IMCC3088</strain>
    </source>
</reference>
<accession>F3L4U6</accession>
<gene>
    <name evidence="2" type="ORF">IMCC3088_2724</name>
</gene>
<dbReference type="RefSeq" id="WP_009576863.1">
    <property type="nucleotide sequence ID" value="NZ_AEIG01000090.1"/>
</dbReference>
<evidence type="ECO:0000313" key="3">
    <source>
        <dbReference type="Proteomes" id="UP000005615"/>
    </source>
</evidence>
<dbReference type="GO" id="GO:0016887">
    <property type="term" value="F:ATP hydrolysis activity"/>
    <property type="evidence" value="ECO:0007669"/>
    <property type="project" value="InterPro"/>
</dbReference>
<dbReference type="STRING" id="2518989.IMCC3088_2724"/>
<keyword evidence="3" id="KW-1185">Reference proteome</keyword>
<evidence type="ECO:0000256" key="1">
    <source>
        <dbReference type="ARBA" id="ARBA00006611"/>
    </source>
</evidence>
<dbReference type="SUPFAM" id="SSF52540">
    <property type="entry name" value="P-loop containing nucleoside triphosphate hydrolases"/>
    <property type="match status" value="1"/>
</dbReference>
<name>F3L4U6_9GAMM</name>
<dbReference type="EMBL" id="AEIG01000090">
    <property type="protein sequence ID" value="EGG28638.1"/>
    <property type="molecule type" value="Genomic_DNA"/>
</dbReference>
<dbReference type="NCBIfam" id="TIGR01420">
    <property type="entry name" value="pilT_fam"/>
    <property type="match status" value="1"/>
</dbReference>